<protein>
    <submittedName>
        <fullName evidence="1">Uncharacterized protein</fullName>
    </submittedName>
</protein>
<evidence type="ECO:0000313" key="1">
    <source>
        <dbReference type="EMBL" id="PSV99924.1"/>
    </source>
</evidence>
<dbReference type="AlphaFoldDB" id="A0A2T3MRU6"/>
<accession>A0A2T3MRU6</accession>
<gene>
    <name evidence="1" type="ORF">C9I88_01875</name>
</gene>
<dbReference type="EMBL" id="PYLW01000001">
    <property type="protein sequence ID" value="PSV99924.1"/>
    <property type="molecule type" value="Genomic_DNA"/>
</dbReference>
<sequence>MEKEYSEINSDIFFFDNKFFDNFRLALIDLVNFRDAKEQWNLLLVDTPLIEKSKSFNKKRKDIENFRNNFSGHYDADVLNTVYRKYNEAFLTDSGSESQYIMITFRMLQESINSRDGELKSMFFWDGDIECDLFCPEHQAILIKYLNETLLAAIEVCEFVAQKLVEDLQIPDSRTAMAVLIAEMEQAQNEDL</sequence>
<proteinExistence type="predicted"/>
<organism evidence="1 2">
    <name type="scientific">Photobacterium iliopiscarium</name>
    <dbReference type="NCBI Taxonomy" id="56192"/>
    <lineage>
        <taxon>Bacteria</taxon>
        <taxon>Pseudomonadati</taxon>
        <taxon>Pseudomonadota</taxon>
        <taxon>Gammaproteobacteria</taxon>
        <taxon>Vibrionales</taxon>
        <taxon>Vibrionaceae</taxon>
        <taxon>Photobacterium</taxon>
    </lineage>
</organism>
<dbReference type="Proteomes" id="UP000241954">
    <property type="component" value="Unassembled WGS sequence"/>
</dbReference>
<name>A0A2T3MRU6_9GAMM</name>
<reference evidence="1 2" key="1">
    <citation type="submission" date="2018-01" db="EMBL/GenBank/DDBJ databases">
        <title>Whole genome sequencing of Histamine producing bacteria.</title>
        <authorList>
            <person name="Butler K."/>
        </authorList>
    </citation>
    <scope>NUCLEOTIDE SEQUENCE [LARGE SCALE GENOMIC DNA]</scope>
    <source>
        <strain evidence="1 2">NCIMB 13481</strain>
    </source>
</reference>
<comment type="caution">
    <text evidence="1">The sequence shown here is derived from an EMBL/GenBank/DDBJ whole genome shotgun (WGS) entry which is preliminary data.</text>
</comment>
<evidence type="ECO:0000313" key="2">
    <source>
        <dbReference type="Proteomes" id="UP000241954"/>
    </source>
</evidence>